<proteinExistence type="predicted"/>
<name>A0A6J6PYI8_9ZZZZ</name>
<protein>
    <submittedName>
        <fullName evidence="1">Unannotated protein</fullName>
    </submittedName>
</protein>
<sequence length="45" mass="4614">MYPMVRKVGMTTLVLIALAIAPTTLFVAALQSGGAKVGSVATAHR</sequence>
<gene>
    <name evidence="1" type="ORF">UFOPK2399_01538</name>
</gene>
<reference evidence="1" key="1">
    <citation type="submission" date="2020-05" db="EMBL/GenBank/DDBJ databases">
        <authorList>
            <person name="Chiriac C."/>
            <person name="Salcher M."/>
            <person name="Ghai R."/>
            <person name="Kavagutti S V."/>
        </authorList>
    </citation>
    <scope>NUCLEOTIDE SEQUENCE</scope>
</reference>
<accession>A0A6J6PYI8</accession>
<organism evidence="1">
    <name type="scientific">freshwater metagenome</name>
    <dbReference type="NCBI Taxonomy" id="449393"/>
    <lineage>
        <taxon>unclassified sequences</taxon>
        <taxon>metagenomes</taxon>
        <taxon>ecological metagenomes</taxon>
    </lineage>
</organism>
<evidence type="ECO:0000313" key="1">
    <source>
        <dbReference type="EMBL" id="CAB4703829.1"/>
    </source>
</evidence>
<dbReference type="AlphaFoldDB" id="A0A6J6PYI8"/>
<dbReference type="EMBL" id="CAEZXP010000005">
    <property type="protein sequence ID" value="CAB4703829.1"/>
    <property type="molecule type" value="Genomic_DNA"/>
</dbReference>